<dbReference type="EMBL" id="SGPM01000640">
    <property type="protein sequence ID" value="THH17635.1"/>
    <property type="molecule type" value="Genomic_DNA"/>
</dbReference>
<evidence type="ECO:0000313" key="2">
    <source>
        <dbReference type="Proteomes" id="UP000308730"/>
    </source>
</evidence>
<protein>
    <recommendedName>
        <fullName evidence="3">Protein kinase domain-containing protein</fullName>
    </recommendedName>
</protein>
<dbReference type="InterPro" id="IPR011009">
    <property type="entry name" value="Kinase-like_dom_sf"/>
</dbReference>
<sequence>MSTLSNVIFAPDPPSERHRGRIFLIDFGLSKYYRDPTTLVHILEGTTRAERGTQDYASIHNHLHITSSRRDDMESLAYTMVKLLRGSHPWVHAELPSDCLRLKREWSGPSLCVDYPSVFGEFVDYTRALEFDEDPQYSSWKERFRALVPGMPSDSLYDVNVRRLSEGLTRSSPVRVWPTAYTRFAKWSCMASFS</sequence>
<dbReference type="OrthoDB" id="3265205at2759"/>
<proteinExistence type="predicted"/>
<accession>A0A4S4LYP8</accession>
<comment type="caution">
    <text evidence="1">The sequence shown here is derived from an EMBL/GenBank/DDBJ whole genome shotgun (WGS) entry which is preliminary data.</text>
</comment>
<dbReference type="Proteomes" id="UP000308730">
    <property type="component" value="Unassembled WGS sequence"/>
</dbReference>
<dbReference type="AlphaFoldDB" id="A0A4S4LYP8"/>
<evidence type="ECO:0000313" key="1">
    <source>
        <dbReference type="EMBL" id="THH17635.1"/>
    </source>
</evidence>
<gene>
    <name evidence="1" type="ORF">EUX98_g9091</name>
</gene>
<dbReference type="SUPFAM" id="SSF56112">
    <property type="entry name" value="Protein kinase-like (PK-like)"/>
    <property type="match status" value="1"/>
</dbReference>
<keyword evidence="2" id="KW-1185">Reference proteome</keyword>
<dbReference type="Gene3D" id="1.10.510.10">
    <property type="entry name" value="Transferase(Phosphotransferase) domain 1"/>
    <property type="match status" value="1"/>
</dbReference>
<evidence type="ECO:0008006" key="3">
    <source>
        <dbReference type="Google" id="ProtNLM"/>
    </source>
</evidence>
<reference evidence="1 2" key="1">
    <citation type="submission" date="2019-02" db="EMBL/GenBank/DDBJ databases">
        <title>Genome sequencing of the rare red list fungi Antrodiella citrinella (Flaviporus citrinellus).</title>
        <authorList>
            <person name="Buettner E."/>
            <person name="Kellner H."/>
        </authorList>
    </citation>
    <scope>NUCLEOTIDE SEQUENCE [LARGE SCALE GENOMIC DNA]</scope>
    <source>
        <strain evidence="1 2">DSM 108506</strain>
    </source>
</reference>
<name>A0A4S4LYP8_9APHY</name>
<dbReference type="InterPro" id="IPR050235">
    <property type="entry name" value="CK1_Ser-Thr_kinase"/>
</dbReference>
<dbReference type="PANTHER" id="PTHR11909">
    <property type="entry name" value="CASEIN KINASE-RELATED"/>
    <property type="match status" value="1"/>
</dbReference>
<organism evidence="1 2">
    <name type="scientific">Antrodiella citrinella</name>
    <dbReference type="NCBI Taxonomy" id="2447956"/>
    <lineage>
        <taxon>Eukaryota</taxon>
        <taxon>Fungi</taxon>
        <taxon>Dikarya</taxon>
        <taxon>Basidiomycota</taxon>
        <taxon>Agaricomycotina</taxon>
        <taxon>Agaricomycetes</taxon>
        <taxon>Polyporales</taxon>
        <taxon>Steccherinaceae</taxon>
        <taxon>Antrodiella</taxon>
    </lineage>
</organism>